<proteinExistence type="predicted"/>
<reference evidence="6 7" key="1">
    <citation type="submission" date="2021-01" db="EMBL/GenBank/DDBJ databases">
        <title>Roseomonas sp. nov, a bacterium isolated from an oil production mixture in Yumen Oilfield.</title>
        <authorList>
            <person name="Wu D."/>
        </authorList>
    </citation>
    <scope>NUCLEOTIDE SEQUENCE [LARGE SCALE GENOMIC DNA]</scope>
    <source>
        <strain evidence="6 7">ROY-5-3</strain>
    </source>
</reference>
<dbReference type="Proteomes" id="UP000689967">
    <property type="component" value="Unassembled WGS sequence"/>
</dbReference>
<evidence type="ECO:0000259" key="5">
    <source>
        <dbReference type="PROSITE" id="PS51736"/>
    </source>
</evidence>
<protein>
    <submittedName>
        <fullName evidence="6">Recombinase family protein</fullName>
    </submittedName>
</protein>
<feature type="active site" description="O-(5'-phospho-DNA)-serine intermediate" evidence="3">
    <location>
        <position position="24"/>
    </location>
</feature>
<dbReference type="PROSITE" id="PS00397">
    <property type="entry name" value="RECOMBINASES_1"/>
    <property type="match status" value="1"/>
</dbReference>
<evidence type="ECO:0000256" key="2">
    <source>
        <dbReference type="ARBA" id="ARBA00023172"/>
    </source>
</evidence>
<feature type="domain" description="Resolvase/invertase-type recombinase catalytic" evidence="5">
    <location>
        <begin position="16"/>
        <end position="152"/>
    </location>
</feature>
<feature type="compositionally biased region" description="Basic and acidic residues" evidence="4">
    <location>
        <begin position="168"/>
        <end position="181"/>
    </location>
</feature>
<keyword evidence="1" id="KW-0238">DNA-binding</keyword>
<evidence type="ECO:0000256" key="3">
    <source>
        <dbReference type="PROSITE-ProRule" id="PRU10137"/>
    </source>
</evidence>
<keyword evidence="7" id="KW-1185">Reference proteome</keyword>
<name>A0ABS6HBC2_9PROT</name>
<dbReference type="EMBL" id="JAERQM010000003">
    <property type="protein sequence ID" value="MBU8544781.1"/>
    <property type="molecule type" value="Genomic_DNA"/>
</dbReference>
<sequence>MTSAPATDTPATKGRSFVAYVRVSTERQGRSGLGLEAQRAAIDAFLRPGDRLLAPVFVEVESGRREDRPELAAAFARCRATGATLLIAKLDRLARDVHFISGLMKQGVPFIATDFPETDPFMLHIRASVAEDEARRISQRTKAALAAAKARGVKLGGDRGHRPATAEGIRKGAEASAESRARKAGHHAHGVLPVIAELRNEGFTSLNQLAAALTARGVASPRGGAWTATTVKRALARVAE</sequence>
<keyword evidence="2" id="KW-0233">DNA recombination</keyword>
<dbReference type="InterPro" id="IPR006119">
    <property type="entry name" value="Resolv_N"/>
</dbReference>
<dbReference type="RefSeq" id="WP_216876265.1">
    <property type="nucleotide sequence ID" value="NZ_JAERQM010000003.1"/>
</dbReference>
<dbReference type="InterPro" id="IPR050639">
    <property type="entry name" value="SSR_resolvase"/>
</dbReference>
<dbReference type="Pfam" id="PF00239">
    <property type="entry name" value="Resolvase"/>
    <property type="match status" value="1"/>
</dbReference>
<dbReference type="CDD" id="cd00338">
    <property type="entry name" value="Ser_Recombinase"/>
    <property type="match status" value="1"/>
</dbReference>
<dbReference type="InterPro" id="IPR006118">
    <property type="entry name" value="Recombinase_CS"/>
</dbReference>
<organism evidence="6 7">
    <name type="scientific">Falsiroseomonas oleicola</name>
    <dbReference type="NCBI Taxonomy" id="2801474"/>
    <lineage>
        <taxon>Bacteria</taxon>
        <taxon>Pseudomonadati</taxon>
        <taxon>Pseudomonadota</taxon>
        <taxon>Alphaproteobacteria</taxon>
        <taxon>Acetobacterales</taxon>
        <taxon>Roseomonadaceae</taxon>
        <taxon>Falsiroseomonas</taxon>
    </lineage>
</organism>
<dbReference type="SMART" id="SM00857">
    <property type="entry name" value="Resolvase"/>
    <property type="match status" value="1"/>
</dbReference>
<accession>A0ABS6HBC2</accession>
<dbReference type="PANTHER" id="PTHR30461">
    <property type="entry name" value="DNA-INVERTASE FROM LAMBDOID PROPHAGE"/>
    <property type="match status" value="1"/>
</dbReference>
<dbReference type="PROSITE" id="PS51736">
    <property type="entry name" value="RECOMBINASES_3"/>
    <property type="match status" value="1"/>
</dbReference>
<evidence type="ECO:0000256" key="4">
    <source>
        <dbReference type="SAM" id="MobiDB-lite"/>
    </source>
</evidence>
<evidence type="ECO:0000256" key="1">
    <source>
        <dbReference type="ARBA" id="ARBA00023125"/>
    </source>
</evidence>
<evidence type="ECO:0000313" key="6">
    <source>
        <dbReference type="EMBL" id="MBU8544781.1"/>
    </source>
</evidence>
<dbReference type="PANTHER" id="PTHR30461:SF2">
    <property type="entry name" value="SERINE RECOMBINASE PINE-RELATED"/>
    <property type="match status" value="1"/>
</dbReference>
<gene>
    <name evidence="6" type="ORF">JJQ90_13755</name>
</gene>
<comment type="caution">
    <text evidence="6">The sequence shown here is derived from an EMBL/GenBank/DDBJ whole genome shotgun (WGS) entry which is preliminary data.</text>
</comment>
<evidence type="ECO:0000313" key="7">
    <source>
        <dbReference type="Proteomes" id="UP000689967"/>
    </source>
</evidence>
<feature type="region of interest" description="Disordered" evidence="4">
    <location>
        <begin position="154"/>
        <end position="186"/>
    </location>
</feature>